<feature type="compositionally biased region" description="Polar residues" evidence="1">
    <location>
        <begin position="1"/>
        <end position="15"/>
    </location>
</feature>
<organism evidence="2 3">
    <name type="scientific">Apiosordaria backusii</name>
    <dbReference type="NCBI Taxonomy" id="314023"/>
    <lineage>
        <taxon>Eukaryota</taxon>
        <taxon>Fungi</taxon>
        <taxon>Dikarya</taxon>
        <taxon>Ascomycota</taxon>
        <taxon>Pezizomycotina</taxon>
        <taxon>Sordariomycetes</taxon>
        <taxon>Sordariomycetidae</taxon>
        <taxon>Sordariales</taxon>
        <taxon>Lasiosphaeriaceae</taxon>
        <taxon>Apiosordaria</taxon>
    </lineage>
</organism>
<feature type="compositionally biased region" description="Polar residues" evidence="1">
    <location>
        <begin position="69"/>
        <end position="78"/>
    </location>
</feature>
<protein>
    <submittedName>
        <fullName evidence="2">Uncharacterized protein</fullName>
    </submittedName>
</protein>
<gene>
    <name evidence="2" type="ORF">B0T21DRAFT_455585</name>
</gene>
<accession>A0AA40DK95</accession>
<comment type="caution">
    <text evidence="2">The sequence shown here is derived from an EMBL/GenBank/DDBJ whole genome shotgun (WGS) entry which is preliminary data.</text>
</comment>
<proteinExistence type="predicted"/>
<feature type="compositionally biased region" description="Basic residues" evidence="1">
    <location>
        <begin position="199"/>
        <end position="214"/>
    </location>
</feature>
<dbReference type="EMBL" id="JAUKTV010000023">
    <property type="protein sequence ID" value="KAK0702933.1"/>
    <property type="molecule type" value="Genomic_DNA"/>
</dbReference>
<name>A0AA40DK95_9PEZI</name>
<sequence>MSTVPRRSNSTNPRPGSSAFPKVPRSSLTPQPLDIKRSNTPARSQPPQEQQQSRSTPYASAPSERTDPRSTPYSSATTKRADLRAPLSPIASSDSRSTPYSSTQRERTDLRSSAAPRPLQTAQALNRRPSNTAETHGHRRRTSLGGESIGQFASNRRPSAAQHTRRPSAPTHTRRPSGPTYQPQPQSQSQPQSHQQSPHTRRQHHQQQHTRRHPAPGGGGHSGVGGVGGRPPITQQVDQATKTQINQTYAVTMMASPYNPLPFFLPIPLGVAMLLTPNGKDSNTGAGGTGVGTGGSGTGGGMKAGTVGGRR</sequence>
<evidence type="ECO:0000313" key="2">
    <source>
        <dbReference type="EMBL" id="KAK0702933.1"/>
    </source>
</evidence>
<evidence type="ECO:0000313" key="3">
    <source>
        <dbReference type="Proteomes" id="UP001172159"/>
    </source>
</evidence>
<feature type="compositionally biased region" description="Polar residues" evidence="1">
    <location>
        <begin position="120"/>
        <end position="134"/>
    </location>
</feature>
<dbReference type="Proteomes" id="UP001172159">
    <property type="component" value="Unassembled WGS sequence"/>
</dbReference>
<feature type="compositionally biased region" description="Gly residues" evidence="1">
    <location>
        <begin position="216"/>
        <end position="229"/>
    </location>
</feature>
<reference evidence="2" key="1">
    <citation type="submission" date="2023-06" db="EMBL/GenBank/DDBJ databases">
        <title>Genome-scale phylogeny and comparative genomics of the fungal order Sordariales.</title>
        <authorList>
            <consortium name="Lawrence Berkeley National Laboratory"/>
            <person name="Hensen N."/>
            <person name="Bonometti L."/>
            <person name="Westerberg I."/>
            <person name="Brannstrom I.O."/>
            <person name="Guillou S."/>
            <person name="Cros-Aarteil S."/>
            <person name="Calhoun S."/>
            <person name="Haridas S."/>
            <person name="Kuo A."/>
            <person name="Mondo S."/>
            <person name="Pangilinan J."/>
            <person name="Riley R."/>
            <person name="Labutti K."/>
            <person name="Andreopoulos B."/>
            <person name="Lipzen A."/>
            <person name="Chen C."/>
            <person name="Yanf M."/>
            <person name="Daum C."/>
            <person name="Ng V."/>
            <person name="Clum A."/>
            <person name="Steindorff A."/>
            <person name="Ohm R."/>
            <person name="Martin F."/>
            <person name="Silar P."/>
            <person name="Natvig D."/>
            <person name="Lalanne C."/>
            <person name="Gautier V."/>
            <person name="Ament-Velasquez S.L."/>
            <person name="Kruys A."/>
            <person name="Hutchinson M.I."/>
            <person name="Powell A.J."/>
            <person name="Barry K."/>
            <person name="Miller A.N."/>
            <person name="Grigoriev I.V."/>
            <person name="Debuchy R."/>
            <person name="Gladieux P."/>
            <person name="Thoren M.H."/>
            <person name="Johannesson H."/>
        </authorList>
    </citation>
    <scope>NUCLEOTIDE SEQUENCE</scope>
    <source>
        <strain evidence="2">CBS 540.89</strain>
    </source>
</reference>
<feature type="region of interest" description="Disordered" evidence="1">
    <location>
        <begin position="282"/>
        <end position="311"/>
    </location>
</feature>
<dbReference type="AlphaFoldDB" id="A0AA40DK95"/>
<feature type="compositionally biased region" description="Low complexity" evidence="1">
    <location>
        <begin position="43"/>
        <end position="55"/>
    </location>
</feature>
<feature type="compositionally biased region" description="Low complexity" evidence="1">
    <location>
        <begin position="183"/>
        <end position="198"/>
    </location>
</feature>
<feature type="region of interest" description="Disordered" evidence="1">
    <location>
        <begin position="1"/>
        <end position="234"/>
    </location>
</feature>
<evidence type="ECO:0000256" key="1">
    <source>
        <dbReference type="SAM" id="MobiDB-lite"/>
    </source>
</evidence>
<keyword evidence="3" id="KW-1185">Reference proteome</keyword>
<feature type="compositionally biased region" description="Low complexity" evidence="1">
    <location>
        <begin position="92"/>
        <end position="102"/>
    </location>
</feature>
<feature type="compositionally biased region" description="Gly residues" evidence="1">
    <location>
        <begin position="285"/>
        <end position="311"/>
    </location>
</feature>